<evidence type="ECO:0000256" key="3">
    <source>
        <dbReference type="ARBA" id="ARBA00013194"/>
    </source>
</evidence>
<dbReference type="InterPro" id="IPR011990">
    <property type="entry name" value="TPR-like_helical_dom_sf"/>
</dbReference>
<dbReference type="PANTHER" id="PTHR46512">
    <property type="entry name" value="PEPTIDYLPROLYL ISOMERASE"/>
    <property type="match status" value="1"/>
</dbReference>
<dbReference type="GeneID" id="104216567"/>
<accession>A0A1U7VRE1</accession>
<keyword evidence="6 8" id="KW-0697">Rotamase</keyword>
<evidence type="ECO:0000256" key="5">
    <source>
        <dbReference type="ARBA" id="ARBA00022803"/>
    </source>
</evidence>
<dbReference type="InterPro" id="IPR019734">
    <property type="entry name" value="TPR_rpt"/>
</dbReference>
<dbReference type="EC" id="5.2.1.8" evidence="3 8"/>
<proteinExistence type="inferred from homology"/>
<feature type="domain" description="PPIase FKBP-type" evidence="10">
    <location>
        <begin position="275"/>
        <end position="358"/>
    </location>
</feature>
<dbReference type="PROSITE" id="PS50059">
    <property type="entry name" value="FKBP_PPIASE"/>
    <property type="match status" value="3"/>
</dbReference>
<dbReference type="FunFam" id="1.25.40.10:FF:000008">
    <property type="entry name" value="Peptidylprolyl isomerase"/>
    <property type="match status" value="1"/>
</dbReference>
<dbReference type="GO" id="GO:0003755">
    <property type="term" value="F:peptidyl-prolyl cis-trans isomerase activity"/>
    <property type="evidence" value="ECO:0007669"/>
    <property type="project" value="UniProtKB-KW"/>
</dbReference>
<dbReference type="PROSITE" id="PS50005">
    <property type="entry name" value="TPR"/>
    <property type="match status" value="1"/>
</dbReference>
<dbReference type="RefSeq" id="XP_009764949.1">
    <property type="nucleotide sequence ID" value="XM_009766647.1"/>
</dbReference>
<organism evidence="11 12">
    <name type="scientific">Nicotiana sylvestris</name>
    <name type="common">Wood tobacco</name>
    <name type="synonym">South American tobacco</name>
    <dbReference type="NCBI Taxonomy" id="4096"/>
    <lineage>
        <taxon>Eukaryota</taxon>
        <taxon>Viridiplantae</taxon>
        <taxon>Streptophyta</taxon>
        <taxon>Embryophyta</taxon>
        <taxon>Tracheophyta</taxon>
        <taxon>Spermatophyta</taxon>
        <taxon>Magnoliopsida</taxon>
        <taxon>eudicotyledons</taxon>
        <taxon>Gunneridae</taxon>
        <taxon>Pentapetalae</taxon>
        <taxon>asterids</taxon>
        <taxon>lamiids</taxon>
        <taxon>Solanales</taxon>
        <taxon>Solanaceae</taxon>
        <taxon>Nicotianoideae</taxon>
        <taxon>Nicotianeae</taxon>
        <taxon>Nicotiana</taxon>
    </lineage>
</organism>
<dbReference type="InterPro" id="IPR050754">
    <property type="entry name" value="FKBP4/5/8-like"/>
</dbReference>
<gene>
    <name evidence="12" type="primary">LOC104216567</name>
</gene>
<evidence type="ECO:0000256" key="2">
    <source>
        <dbReference type="ARBA" id="ARBA00006577"/>
    </source>
</evidence>
<dbReference type="PROSITE" id="PS50293">
    <property type="entry name" value="TPR_REGION"/>
    <property type="match status" value="1"/>
</dbReference>
<feature type="domain" description="PPIase FKBP-type" evidence="10">
    <location>
        <begin position="164"/>
        <end position="247"/>
    </location>
</feature>
<reference evidence="12" key="2">
    <citation type="submission" date="2025-08" db="UniProtKB">
        <authorList>
            <consortium name="RefSeq"/>
        </authorList>
    </citation>
    <scope>IDENTIFICATION</scope>
    <source>
        <tissue evidence="12">Leaf</tissue>
    </source>
</reference>
<keyword evidence="11" id="KW-1185">Reference proteome</keyword>
<evidence type="ECO:0000256" key="9">
    <source>
        <dbReference type="PROSITE-ProRule" id="PRU00339"/>
    </source>
</evidence>
<dbReference type="AlphaFoldDB" id="A0A1U7VRE1"/>
<dbReference type="FunFam" id="3.10.50.40:FF:000025">
    <property type="entry name" value="Peptidylprolyl isomerase"/>
    <property type="match status" value="1"/>
</dbReference>
<protein>
    <recommendedName>
        <fullName evidence="3 8">peptidylprolyl isomerase</fullName>
        <ecNumber evidence="3 8">5.2.1.8</ecNumber>
    </recommendedName>
</protein>
<evidence type="ECO:0000256" key="4">
    <source>
        <dbReference type="ARBA" id="ARBA00022737"/>
    </source>
</evidence>
<feature type="domain" description="PPIase FKBP-type" evidence="10">
    <location>
        <begin position="48"/>
        <end position="136"/>
    </location>
</feature>
<dbReference type="SMART" id="SM00028">
    <property type="entry name" value="TPR"/>
    <property type="match status" value="3"/>
</dbReference>
<dbReference type="Gene3D" id="1.25.40.10">
    <property type="entry name" value="Tetratricopeptide repeat domain"/>
    <property type="match status" value="1"/>
</dbReference>
<evidence type="ECO:0000256" key="6">
    <source>
        <dbReference type="ARBA" id="ARBA00023110"/>
    </source>
</evidence>
<dbReference type="SUPFAM" id="SSF48452">
    <property type="entry name" value="TPR-like"/>
    <property type="match status" value="1"/>
</dbReference>
<dbReference type="InterPro" id="IPR001179">
    <property type="entry name" value="PPIase_FKBP_dom"/>
</dbReference>
<dbReference type="PANTHER" id="PTHR46512:SF11">
    <property type="entry name" value="PEPTIDYLPROLYL ISOMERASE"/>
    <property type="match status" value="1"/>
</dbReference>
<evidence type="ECO:0000313" key="11">
    <source>
        <dbReference type="Proteomes" id="UP000189701"/>
    </source>
</evidence>
<comment type="catalytic activity">
    <reaction evidence="1 8">
        <text>[protein]-peptidylproline (omega=180) = [protein]-peptidylproline (omega=0)</text>
        <dbReference type="Rhea" id="RHEA:16237"/>
        <dbReference type="Rhea" id="RHEA-COMP:10747"/>
        <dbReference type="Rhea" id="RHEA-COMP:10748"/>
        <dbReference type="ChEBI" id="CHEBI:83833"/>
        <dbReference type="ChEBI" id="CHEBI:83834"/>
        <dbReference type="EC" id="5.2.1.8"/>
    </reaction>
</comment>
<keyword evidence="5 9" id="KW-0802">TPR repeat</keyword>
<dbReference type="InterPro" id="IPR046357">
    <property type="entry name" value="PPIase_dom_sf"/>
</dbReference>
<dbReference type="Proteomes" id="UP000189701">
    <property type="component" value="Unplaced"/>
</dbReference>
<evidence type="ECO:0000256" key="7">
    <source>
        <dbReference type="ARBA" id="ARBA00023235"/>
    </source>
</evidence>
<evidence type="ECO:0000256" key="1">
    <source>
        <dbReference type="ARBA" id="ARBA00000971"/>
    </source>
</evidence>
<dbReference type="Gene3D" id="3.10.50.40">
    <property type="match status" value="3"/>
</dbReference>
<evidence type="ECO:0000259" key="10">
    <source>
        <dbReference type="PROSITE" id="PS50059"/>
    </source>
</evidence>
<reference evidence="11" key="1">
    <citation type="journal article" date="2013" name="Genome Biol.">
        <title>Reference genomes and transcriptomes of Nicotiana sylvestris and Nicotiana tomentosiformis.</title>
        <authorList>
            <person name="Sierro N."/>
            <person name="Battey J.N."/>
            <person name="Ouadi S."/>
            <person name="Bovet L."/>
            <person name="Goepfert S."/>
            <person name="Bakaher N."/>
            <person name="Peitsch M.C."/>
            <person name="Ivanov N.V."/>
        </authorList>
    </citation>
    <scope>NUCLEOTIDE SEQUENCE [LARGE SCALE GENOMIC DNA]</scope>
</reference>
<name>A0A1U7VRE1_NICSY</name>
<feature type="repeat" description="TPR" evidence="9">
    <location>
        <begin position="458"/>
        <end position="491"/>
    </location>
</feature>
<evidence type="ECO:0000256" key="8">
    <source>
        <dbReference type="PROSITE-ProRule" id="PRU00277"/>
    </source>
</evidence>
<keyword evidence="4" id="KW-0677">Repeat</keyword>
<dbReference type="Pfam" id="PF00254">
    <property type="entry name" value="FKBP_C"/>
    <property type="match status" value="3"/>
</dbReference>
<dbReference type="RefSeq" id="XP_070021300.1">
    <property type="nucleotide sequence ID" value="XM_070165199.1"/>
</dbReference>
<comment type="similarity">
    <text evidence="2">Belongs to the FKBP-type PPIase family.</text>
</comment>
<keyword evidence="7 8" id="KW-0413">Isomerase</keyword>
<dbReference type="SUPFAM" id="SSF54534">
    <property type="entry name" value="FKBP-like"/>
    <property type="match status" value="3"/>
</dbReference>
<dbReference type="Pfam" id="PF00515">
    <property type="entry name" value="TPR_1"/>
    <property type="match status" value="1"/>
</dbReference>
<evidence type="ECO:0000313" key="12">
    <source>
        <dbReference type="RefSeq" id="XP_009764949.1"/>
    </source>
</evidence>
<sequence>MAACNSDKSNKVNFETEIQELPETVIGKEGLTKKILQKGNSWKTPLPGDEIQVHYSVKLEDGEIFDSSHDKGKPFEFKLGQGEVIKGWDEGIATMKRSERAIFIIPPNLAYGETGSPPLIPPNSTLVFDIELVSWNSVRDITGDGGILKKIIKEGEGWATPKDVDEALVKYVASSADGKTLSRSDDGVEFSLLDDYLCPAMKKSVKTMRKGEIAELTVKPTYCFDGVENGMQPNLNLNIHLELISWKTVVDVTGDKKVLKKLIKVGEGYDRPNEGSLVKVVYIGKLQDGTVFDRKGSDDEPLEYACLEGKFSESLDRAIMTMRKGEEAIVTISSDYCQVEEVSTADFVVYEIKLVDFNKEKPFWKMDTKEKIEACDKTKNEGNVLFKDGKFQCASRKYDKALKFIQFDHSFNDNEKCQSNTLRFSCYLNNAACKLKIADHQEASKLCSKVIEYDPCNVKALFRRAQAYLRINELEKAEIDIRKALKLDPNNRDVKLVYKELKAKQKQYTQHEVEIFSTMLSRLA</sequence>